<evidence type="ECO:0000256" key="1">
    <source>
        <dbReference type="ARBA" id="ARBA00022723"/>
    </source>
</evidence>
<evidence type="ECO:0000259" key="2">
    <source>
        <dbReference type="PROSITE" id="PS51819"/>
    </source>
</evidence>
<evidence type="ECO:0000313" key="4">
    <source>
        <dbReference type="Proteomes" id="UP001595989"/>
    </source>
</evidence>
<sequence length="280" mass="31216">MAFHANPAMYADHIHLKVSNLTRSLGFYHDVLGFRILEEYAGFAQLTAGGLQTCITIEQVNDALPLNPANTGLFHVAFLVPSRRELAKVLRHLIHLEYPLYGASDHLVSEAIYLTDPDGNGIEIYADRDPGEWEWARGQVKIESLPLNTDDLMSEIGENGWEGIPEKTIIGHIHLQVSDLEETGFFYTEGFGFDIVTRYGRKALFLSSENYHHHIGLNIWNSAGGASPSEKNIGLKHFSISIPETEREIVAGRLKSSGWPVKEEAEKYAVTDPSGNKVIF</sequence>
<reference evidence="4" key="1">
    <citation type="journal article" date="2019" name="Int. J. Syst. Evol. Microbiol.">
        <title>The Global Catalogue of Microorganisms (GCM) 10K type strain sequencing project: providing services to taxonomists for standard genome sequencing and annotation.</title>
        <authorList>
            <consortium name="The Broad Institute Genomics Platform"/>
            <consortium name="The Broad Institute Genome Sequencing Center for Infectious Disease"/>
            <person name="Wu L."/>
            <person name="Ma J."/>
        </authorList>
    </citation>
    <scope>NUCLEOTIDE SEQUENCE [LARGE SCALE GENOMIC DNA]</scope>
    <source>
        <strain evidence="4">CGMCC 4.7426</strain>
    </source>
</reference>
<keyword evidence="4" id="KW-1185">Reference proteome</keyword>
<dbReference type="RefSeq" id="WP_390298887.1">
    <property type="nucleotide sequence ID" value="NZ_JBHSFU010000012.1"/>
</dbReference>
<dbReference type="PANTHER" id="PTHR43279">
    <property type="entry name" value="CATECHOL-2,3-DIOXYGENASE"/>
    <property type="match status" value="1"/>
</dbReference>
<proteinExistence type="predicted"/>
<feature type="domain" description="VOC" evidence="2">
    <location>
        <begin position="169"/>
        <end position="280"/>
    </location>
</feature>
<dbReference type="PROSITE" id="PS51819">
    <property type="entry name" value="VOC"/>
    <property type="match status" value="2"/>
</dbReference>
<dbReference type="InterPro" id="IPR029068">
    <property type="entry name" value="Glyas_Bleomycin-R_OHBP_Dase"/>
</dbReference>
<evidence type="ECO:0000313" key="3">
    <source>
        <dbReference type="EMBL" id="MFC4559866.1"/>
    </source>
</evidence>
<dbReference type="EMBL" id="JBHSFU010000012">
    <property type="protein sequence ID" value="MFC4559866.1"/>
    <property type="molecule type" value="Genomic_DNA"/>
</dbReference>
<dbReference type="SUPFAM" id="SSF54593">
    <property type="entry name" value="Glyoxalase/Bleomycin resistance protein/Dihydroxybiphenyl dioxygenase"/>
    <property type="match status" value="2"/>
</dbReference>
<dbReference type="Proteomes" id="UP001595989">
    <property type="component" value="Unassembled WGS sequence"/>
</dbReference>
<gene>
    <name evidence="3" type="ORF">ACFO3D_16915</name>
</gene>
<organism evidence="3 4">
    <name type="scientific">Virgibacillus kekensis</name>
    <dbReference type="NCBI Taxonomy" id="202261"/>
    <lineage>
        <taxon>Bacteria</taxon>
        <taxon>Bacillati</taxon>
        <taxon>Bacillota</taxon>
        <taxon>Bacilli</taxon>
        <taxon>Bacillales</taxon>
        <taxon>Bacillaceae</taxon>
        <taxon>Virgibacillus</taxon>
    </lineage>
</organism>
<name>A0ABV9DNU5_9BACI</name>
<dbReference type="InterPro" id="IPR037523">
    <property type="entry name" value="VOC_core"/>
</dbReference>
<feature type="domain" description="VOC" evidence="2">
    <location>
        <begin position="10"/>
        <end position="127"/>
    </location>
</feature>
<dbReference type="PANTHER" id="PTHR43279:SF1">
    <property type="entry name" value="CATECHOL-2,3-DIOXYGENASE"/>
    <property type="match status" value="1"/>
</dbReference>
<dbReference type="Pfam" id="PF00903">
    <property type="entry name" value="Glyoxalase"/>
    <property type="match status" value="2"/>
</dbReference>
<comment type="caution">
    <text evidence="3">The sequence shown here is derived from an EMBL/GenBank/DDBJ whole genome shotgun (WGS) entry which is preliminary data.</text>
</comment>
<dbReference type="InterPro" id="IPR018146">
    <property type="entry name" value="Glyoxalase_1_CS"/>
</dbReference>
<dbReference type="Gene3D" id="3.10.180.10">
    <property type="entry name" value="2,3-Dihydroxybiphenyl 1,2-Dioxygenase, domain 1"/>
    <property type="match status" value="2"/>
</dbReference>
<protein>
    <submittedName>
        <fullName evidence="3">VOC family protein</fullName>
    </submittedName>
</protein>
<dbReference type="PROSITE" id="PS00934">
    <property type="entry name" value="GLYOXALASE_I_1"/>
    <property type="match status" value="1"/>
</dbReference>
<keyword evidence="1" id="KW-0479">Metal-binding</keyword>
<accession>A0ABV9DNU5</accession>
<dbReference type="InterPro" id="IPR004360">
    <property type="entry name" value="Glyas_Fos-R_dOase_dom"/>
</dbReference>